<feature type="compositionally biased region" description="Basic and acidic residues" evidence="2">
    <location>
        <begin position="181"/>
        <end position="192"/>
    </location>
</feature>
<evidence type="ECO:0000259" key="4">
    <source>
        <dbReference type="Pfam" id="PF02563"/>
    </source>
</evidence>
<accession>A0A848QDU6</accession>
<reference evidence="5 6" key="1">
    <citation type="submission" date="2020-04" db="EMBL/GenBank/DDBJ databases">
        <authorList>
            <person name="Liu A."/>
        </authorList>
    </citation>
    <scope>NUCLEOTIDE SEQUENCE [LARGE SCALE GENOMIC DNA]</scope>
    <source>
        <strain evidence="5 6">RZ02</strain>
    </source>
</reference>
<dbReference type="PANTHER" id="PTHR33619">
    <property type="entry name" value="POLYSACCHARIDE EXPORT PROTEIN GFCE-RELATED"/>
    <property type="match status" value="1"/>
</dbReference>
<dbReference type="PROSITE" id="PS51257">
    <property type="entry name" value="PROKAR_LIPOPROTEIN"/>
    <property type="match status" value="1"/>
</dbReference>
<dbReference type="GO" id="GO:0015159">
    <property type="term" value="F:polysaccharide transmembrane transporter activity"/>
    <property type="evidence" value="ECO:0007669"/>
    <property type="project" value="InterPro"/>
</dbReference>
<feature type="signal peptide" evidence="3">
    <location>
        <begin position="1"/>
        <end position="16"/>
    </location>
</feature>
<feature type="region of interest" description="Disordered" evidence="2">
    <location>
        <begin position="30"/>
        <end position="54"/>
    </location>
</feature>
<evidence type="ECO:0000313" key="6">
    <source>
        <dbReference type="Proteomes" id="UP000561181"/>
    </source>
</evidence>
<dbReference type="Proteomes" id="UP000561181">
    <property type="component" value="Unassembled WGS sequence"/>
</dbReference>
<evidence type="ECO:0000256" key="3">
    <source>
        <dbReference type="SAM" id="SignalP"/>
    </source>
</evidence>
<comment type="caution">
    <text evidence="5">The sequence shown here is derived from an EMBL/GenBank/DDBJ whole genome shotgun (WGS) entry which is preliminary data.</text>
</comment>
<proteinExistence type="predicted"/>
<feature type="domain" description="Polysaccharide export protein N-terminal" evidence="4">
    <location>
        <begin position="83"/>
        <end position="157"/>
    </location>
</feature>
<feature type="chain" id="PRO_5032387227" evidence="3">
    <location>
        <begin position="17"/>
        <end position="411"/>
    </location>
</feature>
<dbReference type="RefSeq" id="WP_170009395.1">
    <property type="nucleotide sequence ID" value="NZ_JABCRE010000002.1"/>
</dbReference>
<dbReference type="InterPro" id="IPR049712">
    <property type="entry name" value="Poly_export"/>
</dbReference>
<evidence type="ECO:0000256" key="1">
    <source>
        <dbReference type="ARBA" id="ARBA00022729"/>
    </source>
</evidence>
<evidence type="ECO:0000313" key="5">
    <source>
        <dbReference type="EMBL" id="NMW30592.1"/>
    </source>
</evidence>
<dbReference type="AlphaFoldDB" id="A0A848QDU6"/>
<evidence type="ECO:0000256" key="2">
    <source>
        <dbReference type="SAM" id="MobiDB-lite"/>
    </source>
</evidence>
<name>A0A848QDU6_9SPHN</name>
<dbReference type="InterPro" id="IPR003715">
    <property type="entry name" value="Poly_export_N"/>
</dbReference>
<dbReference type="Gene3D" id="3.10.560.10">
    <property type="entry name" value="Outer membrane lipoprotein wza domain like"/>
    <property type="match status" value="1"/>
</dbReference>
<feature type="region of interest" description="Disordered" evidence="2">
    <location>
        <begin position="180"/>
        <end position="201"/>
    </location>
</feature>
<keyword evidence="6" id="KW-1185">Reference proteome</keyword>
<organism evidence="5 6">
    <name type="scientific">Pontixanthobacter rizhaonensis</name>
    <dbReference type="NCBI Taxonomy" id="2730337"/>
    <lineage>
        <taxon>Bacteria</taxon>
        <taxon>Pseudomonadati</taxon>
        <taxon>Pseudomonadota</taxon>
        <taxon>Alphaproteobacteria</taxon>
        <taxon>Sphingomonadales</taxon>
        <taxon>Erythrobacteraceae</taxon>
        <taxon>Pontixanthobacter</taxon>
    </lineage>
</organism>
<dbReference type="PANTHER" id="PTHR33619:SF3">
    <property type="entry name" value="POLYSACCHARIDE EXPORT PROTEIN GFCE-RELATED"/>
    <property type="match status" value="1"/>
</dbReference>
<keyword evidence="1 3" id="KW-0732">Signal</keyword>
<gene>
    <name evidence="5" type="ORF">HKD42_00780</name>
</gene>
<sequence length="411" mass="42807">MFKAVLNAAVASLALAGCVAGPAPQNFHSSAWAPGQSAPQTEQPDGRWYGEQASGAGTATCSASPIRLPATLSRVDPAALAATALVLSPGDRLQVDVAGDDDMLTGVYAIQNDGTLALRNFKSVHVAGLTEQQLTATLRRELVSAGLIRPLASSVSVRTIEASGVSVAISGAVFAPGSVRPGERSPEGRIGLKEGPATGDANAGRTLSAAIRAAAGVRPDADIGQVYLIRGNEYAVFDLNGWAEGWPAMDPTLSAGDRIIVPETDCFNDKLVRPTAITQPGIRVFMSNLTRGANNNAGAGVGEKTGSLPYGTRLLQGLVAMNCVGGSYMQSDRRAILISRNPRNGQSIVIERDIEKLVRAIDRDEADPYLMPGDALACYDSRWTNFREALSLASDVANSATPAIILGNAAN</sequence>
<dbReference type="Pfam" id="PF02563">
    <property type="entry name" value="Poly_export"/>
    <property type="match status" value="1"/>
</dbReference>
<dbReference type="EMBL" id="JABCRE010000002">
    <property type="protein sequence ID" value="NMW30592.1"/>
    <property type="molecule type" value="Genomic_DNA"/>
</dbReference>
<protein>
    <submittedName>
        <fullName evidence="5">Polysaccharide biosynthesis protein</fullName>
    </submittedName>
</protein>